<keyword evidence="3" id="KW-1185">Reference proteome</keyword>
<feature type="region of interest" description="Disordered" evidence="1">
    <location>
        <begin position="74"/>
        <end position="93"/>
    </location>
</feature>
<gene>
    <name evidence="2" type="ORF">N657DRAFT_166725</name>
</gene>
<evidence type="ECO:0000256" key="1">
    <source>
        <dbReference type="SAM" id="MobiDB-lite"/>
    </source>
</evidence>
<accession>A0AAN6Z067</accession>
<dbReference type="EMBL" id="MU853241">
    <property type="protein sequence ID" value="KAK4120053.1"/>
    <property type="molecule type" value="Genomic_DNA"/>
</dbReference>
<organism evidence="2 3">
    <name type="scientific">Parathielavia appendiculata</name>
    <dbReference type="NCBI Taxonomy" id="2587402"/>
    <lineage>
        <taxon>Eukaryota</taxon>
        <taxon>Fungi</taxon>
        <taxon>Dikarya</taxon>
        <taxon>Ascomycota</taxon>
        <taxon>Pezizomycotina</taxon>
        <taxon>Sordariomycetes</taxon>
        <taxon>Sordariomycetidae</taxon>
        <taxon>Sordariales</taxon>
        <taxon>Chaetomiaceae</taxon>
        <taxon>Parathielavia</taxon>
    </lineage>
</organism>
<dbReference type="GeneID" id="87822821"/>
<dbReference type="AlphaFoldDB" id="A0AAN6Z067"/>
<comment type="caution">
    <text evidence="2">The sequence shown here is derived from an EMBL/GenBank/DDBJ whole genome shotgun (WGS) entry which is preliminary data.</text>
</comment>
<reference evidence="2" key="1">
    <citation type="journal article" date="2023" name="Mol. Phylogenet. Evol.">
        <title>Genome-scale phylogeny and comparative genomics of the fungal order Sordariales.</title>
        <authorList>
            <person name="Hensen N."/>
            <person name="Bonometti L."/>
            <person name="Westerberg I."/>
            <person name="Brannstrom I.O."/>
            <person name="Guillou S."/>
            <person name="Cros-Aarteil S."/>
            <person name="Calhoun S."/>
            <person name="Haridas S."/>
            <person name="Kuo A."/>
            <person name="Mondo S."/>
            <person name="Pangilinan J."/>
            <person name="Riley R."/>
            <person name="LaButti K."/>
            <person name="Andreopoulos B."/>
            <person name="Lipzen A."/>
            <person name="Chen C."/>
            <person name="Yan M."/>
            <person name="Daum C."/>
            <person name="Ng V."/>
            <person name="Clum A."/>
            <person name="Steindorff A."/>
            <person name="Ohm R.A."/>
            <person name="Martin F."/>
            <person name="Silar P."/>
            <person name="Natvig D.O."/>
            <person name="Lalanne C."/>
            <person name="Gautier V."/>
            <person name="Ament-Velasquez S.L."/>
            <person name="Kruys A."/>
            <person name="Hutchinson M.I."/>
            <person name="Powell A.J."/>
            <person name="Barry K."/>
            <person name="Miller A.N."/>
            <person name="Grigoriev I.V."/>
            <person name="Debuchy R."/>
            <person name="Gladieux P."/>
            <person name="Hiltunen Thoren M."/>
            <person name="Johannesson H."/>
        </authorList>
    </citation>
    <scope>NUCLEOTIDE SEQUENCE</scope>
    <source>
        <strain evidence="2">CBS 731.68</strain>
    </source>
</reference>
<evidence type="ECO:0000313" key="3">
    <source>
        <dbReference type="Proteomes" id="UP001302602"/>
    </source>
</evidence>
<proteinExistence type="predicted"/>
<name>A0AAN6Z067_9PEZI</name>
<dbReference type="Proteomes" id="UP001302602">
    <property type="component" value="Unassembled WGS sequence"/>
</dbReference>
<dbReference type="RefSeq" id="XP_062643825.1">
    <property type="nucleotide sequence ID" value="XM_062786055.1"/>
</dbReference>
<reference evidence="2" key="2">
    <citation type="submission" date="2023-05" db="EMBL/GenBank/DDBJ databases">
        <authorList>
            <consortium name="Lawrence Berkeley National Laboratory"/>
            <person name="Steindorff A."/>
            <person name="Hensen N."/>
            <person name="Bonometti L."/>
            <person name="Westerberg I."/>
            <person name="Brannstrom I.O."/>
            <person name="Guillou S."/>
            <person name="Cros-Aarteil S."/>
            <person name="Calhoun S."/>
            <person name="Haridas S."/>
            <person name="Kuo A."/>
            <person name="Mondo S."/>
            <person name="Pangilinan J."/>
            <person name="Riley R."/>
            <person name="Labutti K."/>
            <person name="Andreopoulos B."/>
            <person name="Lipzen A."/>
            <person name="Chen C."/>
            <person name="Yanf M."/>
            <person name="Daum C."/>
            <person name="Ng V."/>
            <person name="Clum A."/>
            <person name="Ohm R."/>
            <person name="Martin F."/>
            <person name="Silar P."/>
            <person name="Natvig D."/>
            <person name="Lalanne C."/>
            <person name="Gautier V."/>
            <person name="Ament-Velasquez S.L."/>
            <person name="Kruys A."/>
            <person name="Hutchinson M.I."/>
            <person name="Powell A.J."/>
            <person name="Barry K."/>
            <person name="Miller A.N."/>
            <person name="Grigoriev I.V."/>
            <person name="Debuchy R."/>
            <person name="Gladieux P."/>
            <person name="Thoren M.H."/>
            <person name="Johannesson H."/>
        </authorList>
    </citation>
    <scope>NUCLEOTIDE SEQUENCE</scope>
    <source>
        <strain evidence="2">CBS 731.68</strain>
    </source>
</reference>
<sequence length="376" mass="41232">MMPGFRDGTNDRLPSSLHLSHDQFESLWPYCPIRLSKPNQDASGTRKSCQTKHKAISHVIQHLTREHGIIRSAPHHNVGETTGKEAGQSASKGADQRKYLVQCAWYDGTSAPDTASKCRKCNRIADWSDEELDEYRQEHSGPALCVRCYQVFHTRTALRAHLRESDLCPNRGPRLGKPNKAGILYQAFVSADAAPTWRPPSGSEGASAYFQVQAVRDTRIPSVPASTFTSTPSKTAWNSTPSWSAVSTAASAQSIVPTPSCPPATQNNSARVIGACWPGWPAQEESVDDMLTDNFSPGRMQHGFGDMESTALVPDIAGEVDRDLIGPDFTWQEQTIQPIDTETAPVDWVTTDPAWMYWTISLPSSGPDPPLMNLSA</sequence>
<protein>
    <submittedName>
        <fullName evidence="2">Uncharacterized protein</fullName>
    </submittedName>
</protein>
<evidence type="ECO:0000313" key="2">
    <source>
        <dbReference type="EMBL" id="KAK4120053.1"/>
    </source>
</evidence>